<evidence type="ECO:0000259" key="1">
    <source>
        <dbReference type="Pfam" id="PF01548"/>
    </source>
</evidence>
<organism evidence="3 4">
    <name type="scientific">Nonomuraea angiospora</name>
    <dbReference type="NCBI Taxonomy" id="46172"/>
    <lineage>
        <taxon>Bacteria</taxon>
        <taxon>Bacillati</taxon>
        <taxon>Actinomycetota</taxon>
        <taxon>Actinomycetes</taxon>
        <taxon>Streptosporangiales</taxon>
        <taxon>Streptosporangiaceae</taxon>
        <taxon>Nonomuraea</taxon>
    </lineage>
</organism>
<sequence length="422" mass="47131">MLEETQDTEEIIERIAALDVGKAELVCCVRLPSEDRPGKRLQEVSTHTTMTRSVLSPADRLRCLGVTRVVMEATSDYWKPIFYVLEAAGFETWLVNARDVKHLPGRPKTDRLDAIWLCKVAERQMIRPSFVPPPRIREMRHLARYRCDLVAMRTAEKNRTEKLLEDAQIKSSVVASDTFGVSGRAMMAALIAGERNPTVLAQMARASMRTKISALEEAFTGRFTDHHAFLLAKMLARVDQLNRDIAEVDAKIEELVAPFAVAVERLDEIPGIGRTAASLILAEIGLDMTRFPTAGHLASWARFAPTMKESAGKKKGRNATGHGNPYLARVLGEAAVSAGKTNTFLGERYRRIARRRGKKRAIVAVGRSILTIVWHLLSDPDAHFIDLGADFYDTRIGPERKKRTHIRQLEALGHRVILEPAA</sequence>
<dbReference type="PANTHER" id="PTHR33055">
    <property type="entry name" value="TRANSPOSASE FOR INSERTION SEQUENCE ELEMENT IS1111A"/>
    <property type="match status" value="1"/>
</dbReference>
<dbReference type="EMBL" id="JADBEK010000001">
    <property type="protein sequence ID" value="MBE1582248.1"/>
    <property type="molecule type" value="Genomic_DNA"/>
</dbReference>
<dbReference type="Proteomes" id="UP000633509">
    <property type="component" value="Unassembled WGS sequence"/>
</dbReference>
<comment type="caution">
    <text evidence="3">The sequence shown here is derived from an EMBL/GenBank/DDBJ whole genome shotgun (WGS) entry which is preliminary data.</text>
</comment>
<dbReference type="InterPro" id="IPR003346">
    <property type="entry name" value="Transposase_20"/>
</dbReference>
<name>A0ABR9LNK7_9ACTN</name>
<dbReference type="InterPro" id="IPR047650">
    <property type="entry name" value="Transpos_IS110"/>
</dbReference>
<dbReference type="PANTHER" id="PTHR33055:SF15">
    <property type="entry name" value="TRANSPOSASE-RELATED"/>
    <property type="match status" value="1"/>
</dbReference>
<dbReference type="Pfam" id="PF02371">
    <property type="entry name" value="Transposase_20"/>
    <property type="match status" value="1"/>
</dbReference>
<dbReference type="RefSeq" id="WP_192783557.1">
    <property type="nucleotide sequence ID" value="NZ_JADBEK010000001.1"/>
</dbReference>
<feature type="domain" description="Transposase IS116/IS110/IS902 C-terminal" evidence="2">
    <location>
        <begin position="264"/>
        <end position="342"/>
    </location>
</feature>
<accession>A0ABR9LNK7</accession>
<dbReference type="Pfam" id="PF01548">
    <property type="entry name" value="DEDD_Tnp_IS110"/>
    <property type="match status" value="1"/>
</dbReference>
<evidence type="ECO:0000259" key="2">
    <source>
        <dbReference type="Pfam" id="PF02371"/>
    </source>
</evidence>
<proteinExistence type="predicted"/>
<keyword evidence="4" id="KW-1185">Reference proteome</keyword>
<evidence type="ECO:0000313" key="4">
    <source>
        <dbReference type="Proteomes" id="UP000633509"/>
    </source>
</evidence>
<dbReference type="InterPro" id="IPR002525">
    <property type="entry name" value="Transp_IS110-like_N"/>
</dbReference>
<evidence type="ECO:0000313" key="3">
    <source>
        <dbReference type="EMBL" id="MBE1582248.1"/>
    </source>
</evidence>
<protein>
    <submittedName>
        <fullName evidence="3">Transposase</fullName>
    </submittedName>
</protein>
<dbReference type="NCBIfam" id="NF033542">
    <property type="entry name" value="transpos_IS110"/>
    <property type="match status" value="1"/>
</dbReference>
<reference evidence="3 4" key="1">
    <citation type="submission" date="2020-10" db="EMBL/GenBank/DDBJ databases">
        <title>Sequencing the genomes of 1000 actinobacteria strains.</title>
        <authorList>
            <person name="Klenk H.-P."/>
        </authorList>
    </citation>
    <scope>NUCLEOTIDE SEQUENCE [LARGE SCALE GENOMIC DNA]</scope>
    <source>
        <strain evidence="3 4">DSM 43173</strain>
    </source>
</reference>
<feature type="domain" description="Transposase IS110-like N-terminal" evidence="1">
    <location>
        <begin position="17"/>
        <end position="166"/>
    </location>
</feature>
<gene>
    <name evidence="3" type="ORF">H4W80_000506</name>
</gene>